<evidence type="ECO:0000313" key="3">
    <source>
        <dbReference type="Proteomes" id="UP001295444"/>
    </source>
</evidence>
<protein>
    <submittedName>
        <fullName evidence="2">Uncharacterized protein</fullName>
    </submittedName>
</protein>
<dbReference type="PANTHER" id="PTHR45774">
    <property type="entry name" value="BTB/POZ DOMAIN-CONTAINING"/>
    <property type="match status" value="1"/>
</dbReference>
<feature type="compositionally biased region" description="Gly residues" evidence="1">
    <location>
        <begin position="1"/>
        <end position="10"/>
    </location>
</feature>
<feature type="region of interest" description="Disordered" evidence="1">
    <location>
        <begin position="1"/>
        <end position="62"/>
    </location>
</feature>
<gene>
    <name evidence="2" type="ORF">PECUL_23A049936</name>
</gene>
<dbReference type="GO" id="GO:0000932">
    <property type="term" value="C:P-body"/>
    <property type="evidence" value="ECO:0007669"/>
    <property type="project" value="TreeGrafter"/>
</dbReference>
<evidence type="ECO:0000313" key="2">
    <source>
        <dbReference type="EMBL" id="CAH2319351.1"/>
    </source>
</evidence>
<dbReference type="GO" id="GO:0005829">
    <property type="term" value="C:cytosol"/>
    <property type="evidence" value="ECO:0007669"/>
    <property type="project" value="TreeGrafter"/>
</dbReference>
<proteinExistence type="predicted"/>
<accession>A0AAD1T4X6</accession>
<dbReference type="Proteomes" id="UP001295444">
    <property type="component" value="Chromosome 10"/>
</dbReference>
<sequence>MAAGGSGGLSFPGVVGNSAPSNRSGSSASSYNYSGGASASSPGNQAAISPPAAPPPPSAAAGLLHREPVYNWQATKTTVRERFTFLFNNEVLSDVHFLVGKGLGSQRIPAHR</sequence>
<organism evidence="2 3">
    <name type="scientific">Pelobates cultripes</name>
    <name type="common">Western spadefoot toad</name>
    <dbReference type="NCBI Taxonomy" id="61616"/>
    <lineage>
        <taxon>Eukaryota</taxon>
        <taxon>Metazoa</taxon>
        <taxon>Chordata</taxon>
        <taxon>Craniata</taxon>
        <taxon>Vertebrata</taxon>
        <taxon>Euteleostomi</taxon>
        <taxon>Amphibia</taxon>
        <taxon>Batrachia</taxon>
        <taxon>Anura</taxon>
        <taxon>Pelobatoidea</taxon>
        <taxon>Pelobatidae</taxon>
        <taxon>Pelobates</taxon>
    </lineage>
</organism>
<keyword evidence="3" id="KW-1185">Reference proteome</keyword>
<feature type="compositionally biased region" description="Low complexity" evidence="1">
    <location>
        <begin position="16"/>
        <end position="50"/>
    </location>
</feature>
<dbReference type="EMBL" id="OW240921">
    <property type="protein sequence ID" value="CAH2319351.1"/>
    <property type="molecule type" value="Genomic_DNA"/>
</dbReference>
<name>A0AAD1T4X6_PELCU</name>
<evidence type="ECO:0000256" key="1">
    <source>
        <dbReference type="SAM" id="MobiDB-lite"/>
    </source>
</evidence>
<dbReference type="GO" id="GO:0022008">
    <property type="term" value="P:neurogenesis"/>
    <property type="evidence" value="ECO:0007669"/>
    <property type="project" value="TreeGrafter"/>
</dbReference>
<dbReference type="AlphaFoldDB" id="A0AAD1T4X6"/>
<dbReference type="PANTHER" id="PTHR45774:SF6">
    <property type="entry name" value="BTB_POZ DOMAIN-CONTAINING PROTEIN 2"/>
    <property type="match status" value="1"/>
</dbReference>
<reference evidence="2" key="1">
    <citation type="submission" date="2022-03" db="EMBL/GenBank/DDBJ databases">
        <authorList>
            <person name="Alioto T."/>
            <person name="Alioto T."/>
            <person name="Gomez Garrido J."/>
        </authorList>
    </citation>
    <scope>NUCLEOTIDE SEQUENCE</scope>
</reference>